<feature type="transmembrane region" description="Helical" evidence="2">
    <location>
        <begin position="12"/>
        <end position="32"/>
    </location>
</feature>
<keyword evidence="2" id="KW-0812">Transmembrane</keyword>
<keyword evidence="4" id="KW-1185">Reference proteome</keyword>
<sequence length="344" mass="37698">MATRVSRRSISLLLSSLVLAAGLFMVGGGLLYGASSYHAFYQAISVGRFQLIAIDNGTYAFQKIGTDSYYVVDPRKFTPRINPSLLLLHLSITKLIYKDDPQSLAFNLNHVQTNVSSYDVEQFALADKRVWKQYTYTSSEYSQDADSAYIDRWPQGIAFSVAGFVAATVGSILLMLSMKPQKIERHLPGRLAVVPPAQSSFPGIMRESSHASPVDRRATSNVSPPAEAAFPLSEQTTQRQPAQAAGLHFSTQTGGQLQPDRIMSAARPGILYPEQTTRSLTPDSRSVAQAGTNQVDELPKVSRRRQFVSANPKSQAGEIISDIETMPTLPTTPRPLDPFNDRSS</sequence>
<feature type="transmembrane region" description="Helical" evidence="2">
    <location>
        <begin position="157"/>
        <end position="176"/>
    </location>
</feature>
<organism evidence="3 4">
    <name type="scientific">Dictyobacter kobayashii</name>
    <dbReference type="NCBI Taxonomy" id="2014872"/>
    <lineage>
        <taxon>Bacteria</taxon>
        <taxon>Bacillati</taxon>
        <taxon>Chloroflexota</taxon>
        <taxon>Ktedonobacteria</taxon>
        <taxon>Ktedonobacterales</taxon>
        <taxon>Dictyobacteraceae</taxon>
        <taxon>Dictyobacter</taxon>
    </lineage>
</organism>
<evidence type="ECO:0000313" key="4">
    <source>
        <dbReference type="Proteomes" id="UP000287188"/>
    </source>
</evidence>
<keyword evidence="2" id="KW-1133">Transmembrane helix</keyword>
<feature type="compositionally biased region" description="Polar residues" evidence="1">
    <location>
        <begin position="274"/>
        <end position="295"/>
    </location>
</feature>
<proteinExistence type="predicted"/>
<keyword evidence="2" id="KW-0472">Membrane</keyword>
<dbReference type="Proteomes" id="UP000287188">
    <property type="component" value="Unassembled WGS sequence"/>
</dbReference>
<accession>A0A402AC43</accession>
<gene>
    <name evidence="3" type="ORF">KDK_04700</name>
</gene>
<protein>
    <submittedName>
        <fullName evidence="3">Uncharacterized protein</fullName>
    </submittedName>
</protein>
<evidence type="ECO:0000256" key="2">
    <source>
        <dbReference type="SAM" id="Phobius"/>
    </source>
</evidence>
<feature type="compositionally biased region" description="Basic and acidic residues" evidence="1">
    <location>
        <begin position="207"/>
        <end position="218"/>
    </location>
</feature>
<dbReference type="AlphaFoldDB" id="A0A402AC43"/>
<name>A0A402AC43_9CHLR</name>
<dbReference type="RefSeq" id="WP_126548521.1">
    <property type="nucleotide sequence ID" value="NZ_BIFS01000001.1"/>
</dbReference>
<reference evidence="4" key="1">
    <citation type="submission" date="2018-12" db="EMBL/GenBank/DDBJ databases">
        <title>Tengunoibacter tsumagoiensis gen. nov., sp. nov., Dictyobacter kobayashii sp. nov., D. alpinus sp. nov., and D. joshuensis sp. nov. and description of Dictyobacteraceae fam. nov. within the order Ktedonobacterales isolated from Tengu-no-mugimeshi.</title>
        <authorList>
            <person name="Wang C.M."/>
            <person name="Zheng Y."/>
            <person name="Sakai Y."/>
            <person name="Toyoda A."/>
            <person name="Minakuchi Y."/>
            <person name="Abe K."/>
            <person name="Yokota A."/>
            <person name="Yabe S."/>
        </authorList>
    </citation>
    <scope>NUCLEOTIDE SEQUENCE [LARGE SCALE GENOMIC DNA]</scope>
    <source>
        <strain evidence="4">Uno11</strain>
    </source>
</reference>
<feature type="region of interest" description="Disordered" evidence="1">
    <location>
        <begin position="202"/>
        <end position="258"/>
    </location>
</feature>
<dbReference type="EMBL" id="BIFS01000001">
    <property type="protein sequence ID" value="GCE16670.1"/>
    <property type="molecule type" value="Genomic_DNA"/>
</dbReference>
<dbReference type="OrthoDB" id="9928965at2"/>
<evidence type="ECO:0000313" key="3">
    <source>
        <dbReference type="EMBL" id="GCE16670.1"/>
    </source>
</evidence>
<feature type="region of interest" description="Disordered" evidence="1">
    <location>
        <begin position="273"/>
        <end position="344"/>
    </location>
</feature>
<comment type="caution">
    <text evidence="3">The sequence shown here is derived from an EMBL/GenBank/DDBJ whole genome shotgun (WGS) entry which is preliminary data.</text>
</comment>
<evidence type="ECO:0000256" key="1">
    <source>
        <dbReference type="SAM" id="MobiDB-lite"/>
    </source>
</evidence>